<dbReference type="PRINTS" id="PR00420">
    <property type="entry name" value="RNGMNOXGNASE"/>
</dbReference>
<dbReference type="Gene3D" id="3.30.9.10">
    <property type="entry name" value="D-Amino Acid Oxidase, subunit A, domain 2"/>
    <property type="match status" value="1"/>
</dbReference>
<organism evidence="6 7">
    <name type="scientific">Puccinia graminis f. sp. tritici</name>
    <dbReference type="NCBI Taxonomy" id="56615"/>
    <lineage>
        <taxon>Eukaryota</taxon>
        <taxon>Fungi</taxon>
        <taxon>Dikarya</taxon>
        <taxon>Basidiomycota</taxon>
        <taxon>Pucciniomycotina</taxon>
        <taxon>Pucciniomycetes</taxon>
        <taxon>Pucciniales</taxon>
        <taxon>Pucciniaceae</taxon>
        <taxon>Puccinia</taxon>
    </lineage>
</organism>
<evidence type="ECO:0000256" key="4">
    <source>
        <dbReference type="SAM" id="MobiDB-lite"/>
    </source>
</evidence>
<keyword evidence="3" id="KW-0560">Oxidoreductase</keyword>
<dbReference type="Gene3D" id="3.50.50.60">
    <property type="entry name" value="FAD/NAD(P)-binding domain"/>
    <property type="match status" value="1"/>
</dbReference>
<evidence type="ECO:0000256" key="3">
    <source>
        <dbReference type="ARBA" id="ARBA00023002"/>
    </source>
</evidence>
<dbReference type="Proteomes" id="UP000325313">
    <property type="component" value="Unassembled WGS sequence"/>
</dbReference>
<proteinExistence type="predicted"/>
<feature type="compositionally biased region" description="Polar residues" evidence="4">
    <location>
        <begin position="33"/>
        <end position="50"/>
    </location>
</feature>
<evidence type="ECO:0000259" key="5">
    <source>
        <dbReference type="Pfam" id="PF01494"/>
    </source>
</evidence>
<dbReference type="InterPro" id="IPR002938">
    <property type="entry name" value="FAD-bd"/>
</dbReference>
<dbReference type="PANTHER" id="PTHR46865:SF2">
    <property type="entry name" value="MONOOXYGENASE"/>
    <property type="match status" value="1"/>
</dbReference>
<protein>
    <recommendedName>
        <fullName evidence="5">FAD-binding domain-containing protein</fullName>
    </recommendedName>
</protein>
<keyword evidence="1" id="KW-0285">Flavoprotein</keyword>
<dbReference type="EMBL" id="VDEP01000371">
    <property type="protein sequence ID" value="KAA1095673.1"/>
    <property type="molecule type" value="Genomic_DNA"/>
</dbReference>
<name>A0A5B0P3E5_PUCGR</name>
<evidence type="ECO:0000256" key="1">
    <source>
        <dbReference type="ARBA" id="ARBA00022630"/>
    </source>
</evidence>
<dbReference type="PANTHER" id="PTHR46865">
    <property type="entry name" value="OXIDOREDUCTASE-RELATED"/>
    <property type="match status" value="1"/>
</dbReference>
<dbReference type="InterPro" id="IPR051704">
    <property type="entry name" value="FAD_aromatic-hydroxylase"/>
</dbReference>
<dbReference type="GO" id="GO:0016491">
    <property type="term" value="F:oxidoreductase activity"/>
    <property type="evidence" value="ECO:0007669"/>
    <property type="project" value="UniProtKB-KW"/>
</dbReference>
<feature type="region of interest" description="Disordered" evidence="4">
    <location>
        <begin position="19"/>
        <end position="50"/>
    </location>
</feature>
<dbReference type="SUPFAM" id="SSF51905">
    <property type="entry name" value="FAD/NAD(P)-binding domain"/>
    <property type="match status" value="1"/>
</dbReference>
<comment type="caution">
    <text evidence="6">The sequence shown here is derived from an EMBL/GenBank/DDBJ whole genome shotgun (WGS) entry which is preliminary data.</text>
</comment>
<dbReference type="GO" id="GO:0071949">
    <property type="term" value="F:FAD binding"/>
    <property type="evidence" value="ECO:0007669"/>
    <property type="project" value="InterPro"/>
</dbReference>
<gene>
    <name evidence="6" type="ORF">PGTUg99_021798</name>
</gene>
<evidence type="ECO:0000313" key="7">
    <source>
        <dbReference type="Proteomes" id="UP000325313"/>
    </source>
</evidence>
<evidence type="ECO:0000313" key="6">
    <source>
        <dbReference type="EMBL" id="KAA1095673.1"/>
    </source>
</evidence>
<dbReference type="InterPro" id="IPR036188">
    <property type="entry name" value="FAD/NAD-bd_sf"/>
</dbReference>
<dbReference type="AlphaFoldDB" id="A0A5B0P3E5"/>
<evidence type="ECO:0000256" key="2">
    <source>
        <dbReference type="ARBA" id="ARBA00022827"/>
    </source>
</evidence>
<keyword evidence="2" id="KW-0274">FAD</keyword>
<sequence>MLPTFCWKYAPGSFNHRASTNTGVVHSDDEMGRTTSFNEPGKPSSTSSSPEIRKVLISGAGICGPVIAFWLAKAGIQVTVLERSASFRPGGHTISLAAPGIEVLELMGLTEQVEQRMTKQIGLKFRNRNNQTRGTFPLKDHGFSFTSDVEIVRSELAKLLYQASLSDRVEYIFGDAIDSIDESDHSIRVSLQNDKSRVMEYDILIVAEGTYSQTRSKVFKEDVTAPLKFFDQWVALFSYKANPDELTERWGNWYHIPNCPSVVVRPDGLGNMRVMILGLRSPEMTDTLTTSQVSDEIKKEYLIDLYKGTGWQSEKFVDAIRNAEDLYFQRVTQTKCPTWSKGRVVLVGDAGYCPSSMTGMGTTVGLVGSYVLAGKIVENQADHKAAFNAYEELLRAPMEAVHTFPPGYPWIGCPESYLGIFLLHFFLRVAGYIQASKAFSFFSRLKEKLSTPDTLELPEPSIFVEKQSSIVSPIK</sequence>
<dbReference type="Pfam" id="PF01494">
    <property type="entry name" value="FAD_binding_3"/>
    <property type="match status" value="1"/>
</dbReference>
<accession>A0A5B0P3E5</accession>
<reference evidence="6 7" key="1">
    <citation type="submission" date="2019-05" db="EMBL/GenBank/DDBJ databases">
        <title>Emergence of the Ug99 lineage of the wheat stem rust pathogen through somatic hybridization.</title>
        <authorList>
            <person name="Li F."/>
            <person name="Upadhyaya N.M."/>
            <person name="Sperschneider J."/>
            <person name="Matny O."/>
            <person name="Nguyen-Phuc H."/>
            <person name="Mago R."/>
            <person name="Raley C."/>
            <person name="Miller M.E."/>
            <person name="Silverstein K.A.T."/>
            <person name="Henningsen E."/>
            <person name="Hirsch C.D."/>
            <person name="Visser B."/>
            <person name="Pretorius Z.A."/>
            <person name="Steffenson B.J."/>
            <person name="Schwessinger B."/>
            <person name="Dodds P.N."/>
            <person name="Figueroa M."/>
        </authorList>
    </citation>
    <scope>NUCLEOTIDE SEQUENCE [LARGE SCALE GENOMIC DNA]</scope>
    <source>
        <strain evidence="6 7">Ug99</strain>
    </source>
</reference>
<feature type="domain" description="FAD-binding" evidence="5">
    <location>
        <begin position="54"/>
        <end position="379"/>
    </location>
</feature>